<protein>
    <submittedName>
        <fullName evidence="2">Uncharacterized protein</fullName>
    </submittedName>
</protein>
<dbReference type="InterPro" id="IPR012340">
    <property type="entry name" value="NA-bd_OB-fold"/>
</dbReference>
<dbReference type="EMBL" id="OZ034816">
    <property type="protein sequence ID" value="CAL1378785.1"/>
    <property type="molecule type" value="Genomic_DNA"/>
</dbReference>
<dbReference type="PANTHER" id="PTHR47165:SF4">
    <property type="entry name" value="OS03G0429900 PROTEIN"/>
    <property type="match status" value="1"/>
</dbReference>
<dbReference type="PANTHER" id="PTHR47165">
    <property type="entry name" value="OS03G0429900 PROTEIN"/>
    <property type="match status" value="1"/>
</dbReference>
<reference evidence="2 3" key="1">
    <citation type="submission" date="2024-04" db="EMBL/GenBank/DDBJ databases">
        <authorList>
            <person name="Fracassetti M."/>
        </authorList>
    </citation>
    <scope>NUCLEOTIDE SEQUENCE [LARGE SCALE GENOMIC DNA]</scope>
</reference>
<proteinExistence type="predicted"/>
<sequence>MEHTLLCNLAVPRKSGVALRLRLLHMWPAKSPSDVRVFNYCTLWVDETGTLIQGLSPPSMAAAIPHSLHARKIYVVKSFGLGNPPNLYRACSFDLSLGVTPATSFQECALPSQSFPVDSFEFLPFESLSTRAGDHRFLTDIVGRLHSISGVSHKITNNGPTVKQTVVVEDESGEKATVTLWDEFSQILDHVALTQADAIETVILAFGGLLVNKLGNAYVLSSSAATRIAVNPSVPKAYHLVARFAERREGVCSLPVEFATAVAAAEDATRQTKTLAQLRALSQTNASLEERHRCSGVIVDVEENIPWYYNSCRICNHVASRRRDNTFWCPTDWQLSEDQTRICYKIQLTLRDNTSDARFIAMGGCGHALANISAAYLAQRFPYRPGQLPPQLQQLRGQYVQFDCRLPLPGPAGLSSGEFRVSQVVPINDPIVVAGLIEHPPQLALPAPIQIVPQATPSVSLGVQSSEPYDIGASSSRLSREEKGKGKCVDSPLIEASTPAFCIGSQPIPASSVFDSALADATGHLQVQLPQNLQPAPPPVAPADEAVLAVALPATSALPQQGSVAVGAIDSPNSGQLLAPGNSAETRDVNPPLGGVSVKVLKTDSASSPGKVPASVPTSPSASLFLSPPAKIKVEKLDDNERSTPESCGSQKPFNIGIGGDSLEVSKKTSSKRSLFKG</sequence>
<gene>
    <name evidence="2" type="ORF">LTRI10_LOCUS20341</name>
</gene>
<evidence type="ECO:0000313" key="2">
    <source>
        <dbReference type="EMBL" id="CAL1378785.1"/>
    </source>
</evidence>
<feature type="compositionally biased region" description="Basic residues" evidence="1">
    <location>
        <begin position="669"/>
        <end position="678"/>
    </location>
</feature>
<accession>A0AAV2DZM9</accession>
<name>A0AAV2DZM9_9ROSI</name>
<feature type="region of interest" description="Disordered" evidence="1">
    <location>
        <begin position="604"/>
        <end position="678"/>
    </location>
</feature>
<feature type="compositionally biased region" description="Basic and acidic residues" evidence="1">
    <location>
        <begin position="632"/>
        <end position="644"/>
    </location>
</feature>
<dbReference type="AlphaFoldDB" id="A0AAV2DZM9"/>
<evidence type="ECO:0000256" key="1">
    <source>
        <dbReference type="SAM" id="MobiDB-lite"/>
    </source>
</evidence>
<evidence type="ECO:0000313" key="3">
    <source>
        <dbReference type="Proteomes" id="UP001497516"/>
    </source>
</evidence>
<dbReference type="Gene3D" id="2.40.50.140">
    <property type="entry name" value="Nucleic acid-binding proteins"/>
    <property type="match status" value="2"/>
</dbReference>
<dbReference type="Proteomes" id="UP001497516">
    <property type="component" value="Chromosome 3"/>
</dbReference>
<organism evidence="2 3">
    <name type="scientific">Linum trigynum</name>
    <dbReference type="NCBI Taxonomy" id="586398"/>
    <lineage>
        <taxon>Eukaryota</taxon>
        <taxon>Viridiplantae</taxon>
        <taxon>Streptophyta</taxon>
        <taxon>Embryophyta</taxon>
        <taxon>Tracheophyta</taxon>
        <taxon>Spermatophyta</taxon>
        <taxon>Magnoliopsida</taxon>
        <taxon>eudicotyledons</taxon>
        <taxon>Gunneridae</taxon>
        <taxon>Pentapetalae</taxon>
        <taxon>rosids</taxon>
        <taxon>fabids</taxon>
        <taxon>Malpighiales</taxon>
        <taxon>Linaceae</taxon>
        <taxon>Linum</taxon>
    </lineage>
</organism>
<keyword evidence="3" id="KW-1185">Reference proteome</keyword>
<feature type="compositionally biased region" description="Low complexity" evidence="1">
    <location>
        <begin position="612"/>
        <end position="630"/>
    </location>
</feature>
<dbReference type="SUPFAM" id="SSF50249">
    <property type="entry name" value="Nucleic acid-binding proteins"/>
    <property type="match status" value="2"/>
</dbReference>